<evidence type="ECO:0000313" key="1">
    <source>
        <dbReference type="EMBL" id="EXM15885.1"/>
    </source>
</evidence>
<reference evidence="1" key="1">
    <citation type="submission" date="2011-11" db="EMBL/GenBank/DDBJ databases">
        <title>The Genome Sequence of Fusarium oxysporum Cotton.</title>
        <authorList>
            <consortium name="The Broad Institute Genome Sequencing Platform"/>
            <person name="Ma L.-J."/>
            <person name="Gale L.R."/>
            <person name="Schwartz D.C."/>
            <person name="Zhou S."/>
            <person name="Corby-Kistler H."/>
            <person name="Young S.K."/>
            <person name="Zeng Q."/>
            <person name="Gargeya S."/>
            <person name="Fitzgerald M."/>
            <person name="Haas B."/>
            <person name="Abouelleil A."/>
            <person name="Alvarado L."/>
            <person name="Arachchi H.M."/>
            <person name="Berlin A."/>
            <person name="Brown A."/>
            <person name="Chapman S.B."/>
            <person name="Chen Z."/>
            <person name="Dunbar C."/>
            <person name="Freedman E."/>
            <person name="Gearin G."/>
            <person name="Goldberg J."/>
            <person name="Griggs A."/>
            <person name="Gujja S."/>
            <person name="Heiman D."/>
            <person name="Howarth C."/>
            <person name="Larson L."/>
            <person name="Lui A."/>
            <person name="MacDonald P.J.P."/>
            <person name="Montmayeur A."/>
            <person name="Murphy C."/>
            <person name="Neiman D."/>
            <person name="Pearson M."/>
            <person name="Priest M."/>
            <person name="Roberts A."/>
            <person name="Saif S."/>
            <person name="Shea T."/>
            <person name="Shenoy N."/>
            <person name="Sisk P."/>
            <person name="Stolte C."/>
            <person name="Sykes S."/>
            <person name="Wortman J."/>
            <person name="Nusbaum C."/>
            <person name="Birren B."/>
        </authorList>
    </citation>
    <scope>NUCLEOTIDE SEQUENCE [LARGE SCALE GENOMIC DNA]</scope>
    <source>
        <strain evidence="1">25433</strain>
    </source>
</reference>
<reference evidence="1" key="2">
    <citation type="submission" date="2012-05" db="EMBL/GenBank/DDBJ databases">
        <title>The Genome Annotation of Fusarium oxysporum Cotton.</title>
        <authorList>
            <consortium name="The Broad Institute Genomics Platform"/>
            <person name="Ma L.-J."/>
            <person name="Corby-Kistler H."/>
            <person name="Broz K."/>
            <person name="Gale L.R."/>
            <person name="Jonkers W."/>
            <person name="O'Donnell K."/>
            <person name="Ploetz R."/>
            <person name="Steinberg C."/>
            <person name="Schwartz D.C."/>
            <person name="VanEtten H."/>
            <person name="Zhou S."/>
            <person name="Young S.K."/>
            <person name="Zeng Q."/>
            <person name="Gargeya S."/>
            <person name="Fitzgerald M."/>
            <person name="Abouelleil A."/>
            <person name="Alvarado L."/>
            <person name="Chapman S.B."/>
            <person name="Gainer-Dewar J."/>
            <person name="Goldberg J."/>
            <person name="Griggs A."/>
            <person name="Gujja S."/>
            <person name="Hansen M."/>
            <person name="Howarth C."/>
            <person name="Imamovic A."/>
            <person name="Ireland A."/>
            <person name="Larimer J."/>
            <person name="McCowan C."/>
            <person name="Murphy C."/>
            <person name="Pearson M."/>
            <person name="Poon T.W."/>
            <person name="Priest M."/>
            <person name="Roberts A."/>
            <person name="Saif S."/>
            <person name="Shea T."/>
            <person name="Sykes S."/>
            <person name="Wortman J."/>
            <person name="Nusbaum C."/>
            <person name="Birren B."/>
        </authorList>
    </citation>
    <scope>NUCLEOTIDE SEQUENCE</scope>
    <source>
        <strain evidence="1">25433</strain>
    </source>
</reference>
<gene>
    <name evidence="1" type="ORF">FOTG_15787</name>
</gene>
<accession>X0M5F9</accession>
<proteinExistence type="predicted"/>
<sequence length="45" mass="5351">MKNQYIRSKILLSKYQQMLLSEDGESRGTMNWLSFKCLKDYNSSD</sequence>
<dbReference type="Proteomes" id="UP000030701">
    <property type="component" value="Unassembled WGS sequence"/>
</dbReference>
<protein>
    <submittedName>
        <fullName evidence="1">Uncharacterized protein</fullName>
    </submittedName>
</protein>
<dbReference type="AlphaFoldDB" id="X0M5F9"/>
<dbReference type="HOGENOM" id="CLU_3207663_0_0_1"/>
<organism evidence="1">
    <name type="scientific">Fusarium oxysporum f. sp. vasinfectum 25433</name>
    <dbReference type="NCBI Taxonomy" id="1089449"/>
    <lineage>
        <taxon>Eukaryota</taxon>
        <taxon>Fungi</taxon>
        <taxon>Dikarya</taxon>
        <taxon>Ascomycota</taxon>
        <taxon>Pezizomycotina</taxon>
        <taxon>Sordariomycetes</taxon>
        <taxon>Hypocreomycetidae</taxon>
        <taxon>Hypocreales</taxon>
        <taxon>Nectriaceae</taxon>
        <taxon>Fusarium</taxon>
        <taxon>Fusarium oxysporum species complex</taxon>
    </lineage>
</organism>
<name>X0M5F9_FUSOX</name>
<dbReference type="EMBL" id="JH658009">
    <property type="protein sequence ID" value="EXM15885.1"/>
    <property type="molecule type" value="Genomic_DNA"/>
</dbReference>